<evidence type="ECO:0000256" key="4">
    <source>
        <dbReference type="ARBA" id="ARBA00022517"/>
    </source>
</evidence>
<reference evidence="10 11" key="1">
    <citation type="submission" date="2024-04" db="EMBL/GenBank/DDBJ databases">
        <title>Phyllosticta paracitricarpa is synonymous to the EU quarantine fungus P. citricarpa based on phylogenomic analyses.</title>
        <authorList>
            <consortium name="Lawrence Berkeley National Laboratory"/>
            <person name="Van Ingen-Buijs V.A."/>
            <person name="Van Westerhoven A.C."/>
            <person name="Haridas S."/>
            <person name="Skiadas P."/>
            <person name="Martin F."/>
            <person name="Groenewald J.Z."/>
            <person name="Crous P.W."/>
            <person name="Seidl M.F."/>
        </authorList>
    </citation>
    <scope>NUCLEOTIDE SEQUENCE [LARGE SCALE GENOMIC DNA]</scope>
    <source>
        <strain evidence="10 11">CBS 122670</strain>
    </source>
</reference>
<dbReference type="Pfam" id="PF03879">
    <property type="entry name" value="Cgr1"/>
    <property type="match status" value="1"/>
</dbReference>
<evidence type="ECO:0000256" key="7">
    <source>
        <dbReference type="ARBA" id="ARBA00023242"/>
    </source>
</evidence>
<keyword evidence="5 8" id="KW-0698">rRNA processing</keyword>
<accession>A0ABR1L8R6</accession>
<evidence type="ECO:0000256" key="2">
    <source>
        <dbReference type="ARBA" id="ARBA00004604"/>
    </source>
</evidence>
<evidence type="ECO:0000256" key="3">
    <source>
        <dbReference type="ARBA" id="ARBA00007869"/>
    </source>
</evidence>
<evidence type="ECO:0000256" key="1">
    <source>
        <dbReference type="ARBA" id="ARBA00004090"/>
    </source>
</evidence>
<gene>
    <name evidence="10" type="ORF">IWX46DRAFT_585322</name>
</gene>
<evidence type="ECO:0000313" key="11">
    <source>
        <dbReference type="Proteomes" id="UP001365128"/>
    </source>
</evidence>
<comment type="similarity">
    <text evidence="3 8">Belongs to the CGR1 family.</text>
</comment>
<feature type="region of interest" description="Disordered" evidence="9">
    <location>
        <begin position="1"/>
        <end position="55"/>
    </location>
</feature>
<comment type="subcellular location">
    <subcellularLocation>
        <location evidence="2 8">Nucleus</location>
        <location evidence="2 8">Nucleolus</location>
    </subcellularLocation>
</comment>
<evidence type="ECO:0000313" key="10">
    <source>
        <dbReference type="EMBL" id="KAK7531035.1"/>
    </source>
</evidence>
<keyword evidence="6" id="KW-0175">Coiled coil</keyword>
<dbReference type="EMBL" id="JBBPDW010000059">
    <property type="protein sequence ID" value="KAK7531035.1"/>
    <property type="molecule type" value="Genomic_DNA"/>
</dbReference>
<proteinExistence type="inferred from homology"/>
<dbReference type="Proteomes" id="UP001365128">
    <property type="component" value="Unassembled WGS sequence"/>
</dbReference>
<evidence type="ECO:0000256" key="8">
    <source>
        <dbReference type="RuleBase" id="RU363084"/>
    </source>
</evidence>
<dbReference type="InterPro" id="IPR005579">
    <property type="entry name" value="Cgr1-like"/>
</dbReference>
<feature type="region of interest" description="Disordered" evidence="9">
    <location>
        <begin position="79"/>
        <end position="101"/>
    </location>
</feature>
<comment type="function">
    <text evidence="1 8">Involved in nucleolar integrity and required for processing of the pre-rRNA for the 60S ribosome subunit.</text>
</comment>
<feature type="compositionally biased region" description="Polar residues" evidence="9">
    <location>
        <begin position="22"/>
        <end position="31"/>
    </location>
</feature>
<name>A0ABR1L8R6_9PEZI</name>
<organism evidence="10 11">
    <name type="scientific">Phyllosticta citricarpa</name>
    <dbReference type="NCBI Taxonomy" id="55181"/>
    <lineage>
        <taxon>Eukaryota</taxon>
        <taxon>Fungi</taxon>
        <taxon>Dikarya</taxon>
        <taxon>Ascomycota</taxon>
        <taxon>Pezizomycotina</taxon>
        <taxon>Dothideomycetes</taxon>
        <taxon>Dothideomycetes incertae sedis</taxon>
        <taxon>Botryosphaeriales</taxon>
        <taxon>Phyllostictaceae</taxon>
        <taxon>Phyllosticta</taxon>
    </lineage>
</organism>
<evidence type="ECO:0000256" key="6">
    <source>
        <dbReference type="ARBA" id="ARBA00023054"/>
    </source>
</evidence>
<keyword evidence="4 8" id="KW-0690">Ribosome biogenesis</keyword>
<evidence type="ECO:0000256" key="9">
    <source>
        <dbReference type="SAM" id="MobiDB-lite"/>
    </source>
</evidence>
<sequence>MSAPEAEPTNPAPVQGMRKNGTVVSHHNTSELAAHATPGKQWHQPKKPFRPTAGLTSYAKRAEERKALAAVKAKEKELKDEKEAARQAHVQSIKERREKKAERERYEQLAAKMHAKKVERLKRKEKRNKLLKS</sequence>
<protein>
    <recommendedName>
        <fullName evidence="8">rRNA-processing protein</fullName>
    </recommendedName>
</protein>
<evidence type="ECO:0000256" key="5">
    <source>
        <dbReference type="ARBA" id="ARBA00022552"/>
    </source>
</evidence>
<comment type="caution">
    <text evidence="10">The sequence shown here is derived from an EMBL/GenBank/DDBJ whole genome shotgun (WGS) entry which is preliminary data.</text>
</comment>
<keyword evidence="7 8" id="KW-0539">Nucleus</keyword>
<keyword evidence="11" id="KW-1185">Reference proteome</keyword>